<protein>
    <submittedName>
        <fullName evidence="3">DUF2183 domain-containing protein</fullName>
    </submittedName>
</protein>
<dbReference type="PANTHER" id="PTHR28208:SF1">
    <property type="entry name" value="FILAMENT ORGANIZATION PROTEIN APP1-LIKE, PUTATIVE (AFU_ORTHOLOGUE AFUA_1G06650)-RELATED"/>
    <property type="match status" value="1"/>
</dbReference>
<dbReference type="AlphaFoldDB" id="A0A5F1Z5V4"/>
<feature type="domain" description="Phosphatidate phosphatase APP1 catalytic" evidence="2">
    <location>
        <begin position="173"/>
        <end position="320"/>
    </location>
</feature>
<reference evidence="3" key="1">
    <citation type="journal article" date="2019" name="PLoS Negl. Trop. Dis.">
        <title>Revisiting the worldwide diversity of Leptospira species in the environment.</title>
        <authorList>
            <person name="Vincent A.T."/>
            <person name="Schiettekatte O."/>
            <person name="Bourhy P."/>
            <person name="Veyrier F.J."/>
            <person name="Picardeau M."/>
        </authorList>
    </citation>
    <scope>NUCLEOTIDE SEQUENCE [LARGE SCALE GENOMIC DNA]</scope>
    <source>
        <strain evidence="3">201800277</strain>
    </source>
</reference>
<keyword evidence="1" id="KW-0732">Signal</keyword>
<dbReference type="OrthoDB" id="9789875at2"/>
<dbReference type="RefSeq" id="WP_135677041.1">
    <property type="nucleotide sequence ID" value="NZ_RQFP01000009.1"/>
</dbReference>
<evidence type="ECO:0000259" key="2">
    <source>
        <dbReference type="Pfam" id="PF09949"/>
    </source>
</evidence>
<dbReference type="Proteomes" id="UP000297891">
    <property type="component" value="Unassembled WGS sequence"/>
</dbReference>
<evidence type="ECO:0000313" key="3">
    <source>
        <dbReference type="EMBL" id="TGK92766.1"/>
    </source>
</evidence>
<comment type="caution">
    <text evidence="3">The sequence shown here is derived from an EMBL/GenBank/DDBJ whole genome shotgun (WGS) entry which is preliminary data.</text>
</comment>
<dbReference type="InterPro" id="IPR019236">
    <property type="entry name" value="APP1_cat"/>
</dbReference>
<keyword evidence="4" id="KW-1185">Reference proteome</keyword>
<dbReference type="Pfam" id="PF09949">
    <property type="entry name" value="APP1_cat"/>
    <property type="match status" value="1"/>
</dbReference>
<feature type="signal peptide" evidence="1">
    <location>
        <begin position="1"/>
        <end position="22"/>
    </location>
</feature>
<dbReference type="PANTHER" id="PTHR28208">
    <property type="entry name" value="PHOSPHATIDATE PHOSPHATASE APP1"/>
    <property type="match status" value="1"/>
</dbReference>
<accession>A0A5F1Z5V4</accession>
<organism evidence="3 4">
    <name type="scientific">Leptospira brenneri</name>
    <dbReference type="NCBI Taxonomy" id="2023182"/>
    <lineage>
        <taxon>Bacteria</taxon>
        <taxon>Pseudomonadati</taxon>
        <taxon>Spirochaetota</taxon>
        <taxon>Spirochaetia</taxon>
        <taxon>Leptospirales</taxon>
        <taxon>Leptospiraceae</taxon>
        <taxon>Leptospira</taxon>
    </lineage>
</organism>
<feature type="chain" id="PRO_5022728193" evidence="1">
    <location>
        <begin position="23"/>
        <end position="353"/>
    </location>
</feature>
<dbReference type="GO" id="GO:0008195">
    <property type="term" value="F:phosphatidate phosphatase activity"/>
    <property type="evidence" value="ECO:0007669"/>
    <property type="project" value="InterPro"/>
</dbReference>
<proteinExistence type="predicted"/>
<sequence>MKTFTRLILLFTFILSYQNIFASNLDEDDELIFYPTFLYLDSSKNEYKVKIHTHVFEKKEDSIKRKILIKYLSTEIGEDPDSNSEIFKERTKWFLIDNKRGKEISIELFGKIFPLNETGPNGRSITEISIDKSLLSQENLESGFVDFKSITTKKNKNIYNGKFFLIKEDTTCLISDIDDTLKISDVRNKKALIKNSFMKPFQLVSGMNDFYNQIQSSGNSCFVNVSASPWQMYSVLNQFFTESGFPRTGYSMKDFRFKDSDFFNLFEKPEIYKFSTIEPMIQEWKKVKFILVGDSGEKDPEAYAKLASKYPNQVSRIYIRIAYDEDLTSRITNVFENIPKHKFQFFRTVSEIK</sequence>
<name>A0A5F1Z5V4_9LEPT</name>
<dbReference type="EMBL" id="RQFP01000009">
    <property type="protein sequence ID" value="TGK92766.1"/>
    <property type="molecule type" value="Genomic_DNA"/>
</dbReference>
<evidence type="ECO:0000256" key="1">
    <source>
        <dbReference type="SAM" id="SignalP"/>
    </source>
</evidence>
<gene>
    <name evidence="3" type="ORF">EHQ30_13035</name>
</gene>
<evidence type="ECO:0000313" key="4">
    <source>
        <dbReference type="Proteomes" id="UP000297891"/>
    </source>
</evidence>
<dbReference type="InterPro" id="IPR052935">
    <property type="entry name" value="Mg2+_PAP"/>
</dbReference>